<name>A0A0M1N1S9_9BACL</name>
<evidence type="ECO:0000256" key="1">
    <source>
        <dbReference type="ARBA" id="ARBA00022723"/>
    </source>
</evidence>
<keyword evidence="2" id="KW-0408">Iron</keyword>
<reference evidence="6" key="1">
    <citation type="submission" date="2015-08" db="EMBL/GenBank/DDBJ databases">
        <title>Genome sequencing project for genomic taxonomy and phylogenomics of Bacillus-like bacteria.</title>
        <authorList>
            <person name="Liu B."/>
            <person name="Wang J."/>
            <person name="Zhu Y."/>
            <person name="Liu G."/>
            <person name="Chen Q."/>
            <person name="Chen Z."/>
            <person name="Lan J."/>
            <person name="Che J."/>
            <person name="Ge C."/>
            <person name="Shi H."/>
            <person name="Pan Z."/>
            <person name="Liu X."/>
        </authorList>
    </citation>
    <scope>NUCLEOTIDE SEQUENCE [LARGE SCALE GENOMIC DNA]</scope>
    <source>
        <strain evidence="6">FJAT-22460</strain>
    </source>
</reference>
<dbReference type="OrthoDB" id="9800558at2"/>
<evidence type="ECO:0000313" key="6">
    <source>
        <dbReference type="Proteomes" id="UP000036932"/>
    </source>
</evidence>
<keyword evidence="1" id="KW-0479">Metal-binding</keyword>
<keyword evidence="3" id="KW-0411">Iron-sulfur</keyword>
<sequence>MARQKFAVTPGFEVGGTLFRPEQLAMLGTIIGEDARVEMTTFKQLYVEMDEDRVEEAKVKLETVGLQVHPSGFVSKSLITCNFCRGAEDSGLDVAAMLDEVIADHPVPNPLKIGYAGCALGTSEPLLKDIAVIKMKDFYDIYVGGEPRGLKAALAKPLHTGLSPEMLAPTILKLITIYQETGKKKEKFSRFVDRITLEKLRELTRYEQSAHTG</sequence>
<dbReference type="PATRIC" id="fig|1705565.3.peg.1426"/>
<dbReference type="Gene3D" id="3.30.413.10">
    <property type="entry name" value="Sulfite Reductase Hemoprotein, domain 1"/>
    <property type="match status" value="1"/>
</dbReference>
<evidence type="ECO:0000256" key="2">
    <source>
        <dbReference type="ARBA" id="ARBA00023004"/>
    </source>
</evidence>
<comment type="caution">
    <text evidence="5">The sequence shown here is derived from an EMBL/GenBank/DDBJ whole genome shotgun (WGS) entry which is preliminary data.</text>
</comment>
<dbReference type="GO" id="GO:0051536">
    <property type="term" value="F:iron-sulfur cluster binding"/>
    <property type="evidence" value="ECO:0007669"/>
    <property type="project" value="UniProtKB-KW"/>
</dbReference>
<dbReference type="InterPro" id="IPR006067">
    <property type="entry name" value="NO2/SO3_Rdtase_4Fe4S_dom"/>
</dbReference>
<dbReference type="Pfam" id="PF01077">
    <property type="entry name" value="NIR_SIR"/>
    <property type="match status" value="1"/>
</dbReference>
<evidence type="ECO:0000259" key="4">
    <source>
        <dbReference type="Pfam" id="PF01077"/>
    </source>
</evidence>
<dbReference type="GO" id="GO:0046872">
    <property type="term" value="F:metal ion binding"/>
    <property type="evidence" value="ECO:0007669"/>
    <property type="project" value="UniProtKB-KW"/>
</dbReference>
<dbReference type="GO" id="GO:0016491">
    <property type="term" value="F:oxidoreductase activity"/>
    <property type="evidence" value="ECO:0007669"/>
    <property type="project" value="InterPro"/>
</dbReference>
<dbReference type="Proteomes" id="UP000036932">
    <property type="component" value="Unassembled WGS sequence"/>
</dbReference>
<feature type="domain" description="Nitrite/sulphite reductase 4Fe-4S" evidence="4">
    <location>
        <begin position="100"/>
        <end position="204"/>
    </location>
</feature>
<evidence type="ECO:0000256" key="3">
    <source>
        <dbReference type="ARBA" id="ARBA00023014"/>
    </source>
</evidence>
<dbReference type="InterPro" id="IPR045854">
    <property type="entry name" value="NO2/SO3_Rdtase_4Fe4S_sf"/>
</dbReference>
<keyword evidence="6" id="KW-1185">Reference proteome</keyword>
<organism evidence="5 6">
    <name type="scientific">Paenibacillus solani</name>
    <dbReference type="NCBI Taxonomy" id="1705565"/>
    <lineage>
        <taxon>Bacteria</taxon>
        <taxon>Bacillati</taxon>
        <taxon>Bacillota</taxon>
        <taxon>Bacilli</taxon>
        <taxon>Bacillales</taxon>
        <taxon>Paenibacillaceae</taxon>
        <taxon>Paenibacillus</taxon>
    </lineage>
</organism>
<dbReference type="SUPFAM" id="SSF56014">
    <property type="entry name" value="Nitrite and sulphite reductase 4Fe-4S domain-like"/>
    <property type="match status" value="1"/>
</dbReference>
<dbReference type="RefSeq" id="WP_054405275.1">
    <property type="nucleotide sequence ID" value="NZ_LIUT01000008.1"/>
</dbReference>
<evidence type="ECO:0000313" key="5">
    <source>
        <dbReference type="EMBL" id="KOR76113.1"/>
    </source>
</evidence>
<dbReference type="EMBL" id="LIUT01000008">
    <property type="protein sequence ID" value="KOR76113.1"/>
    <property type="molecule type" value="Genomic_DNA"/>
</dbReference>
<gene>
    <name evidence="5" type="ORF">AM231_26115</name>
</gene>
<dbReference type="GO" id="GO:0020037">
    <property type="term" value="F:heme binding"/>
    <property type="evidence" value="ECO:0007669"/>
    <property type="project" value="InterPro"/>
</dbReference>
<protein>
    <submittedName>
        <fullName evidence="5">Nitrite reductase</fullName>
    </submittedName>
</protein>
<proteinExistence type="predicted"/>
<accession>A0A0M1N1S9</accession>
<dbReference type="AlphaFoldDB" id="A0A0M1N1S9"/>